<accession>A0A1F5WZ88</accession>
<proteinExistence type="predicted"/>
<keyword evidence="2" id="KW-0472">Membrane</keyword>
<feature type="compositionally biased region" description="Basic and acidic residues" evidence="1">
    <location>
        <begin position="48"/>
        <end position="58"/>
    </location>
</feature>
<feature type="compositionally biased region" description="Low complexity" evidence="1">
    <location>
        <begin position="73"/>
        <end position="82"/>
    </location>
</feature>
<feature type="compositionally biased region" description="Basic and acidic residues" evidence="1">
    <location>
        <begin position="27"/>
        <end position="39"/>
    </location>
</feature>
<evidence type="ECO:0000256" key="2">
    <source>
        <dbReference type="SAM" id="Phobius"/>
    </source>
</evidence>
<evidence type="ECO:0000313" key="4">
    <source>
        <dbReference type="Proteomes" id="UP000178114"/>
    </source>
</evidence>
<evidence type="ECO:0000256" key="1">
    <source>
        <dbReference type="SAM" id="MobiDB-lite"/>
    </source>
</evidence>
<sequence length="245" mass="30597">MSYRTKFLSVLTTVYFGMFLGIAGSGEHQDRQKGRREGNHQQQQLQQRRNDSVQDQRRNQQLQRQRMDRRSNQQLQHQQQQRPQHDVRKERRDRRGESRNWHVRPNFRPAHVHDFHFRNRHSHMVVYITPARYRSWHHRHRYFYRVYYARPVTTVCGVVYNDWLNPYWMCWLQDRPRYLAVWVYSHRYEMSVERYEALLRENEELREQLREMEERGDAVDPNYTPPGVDEDLVYSREYIERYRQR</sequence>
<keyword evidence="2" id="KW-1133">Transmembrane helix</keyword>
<feature type="region of interest" description="Disordered" evidence="1">
    <location>
        <begin position="210"/>
        <end position="230"/>
    </location>
</feature>
<name>A0A1F5WZ88_9BACT</name>
<evidence type="ECO:0000313" key="3">
    <source>
        <dbReference type="EMBL" id="OGF80950.1"/>
    </source>
</evidence>
<organism evidence="3 4">
    <name type="scientific">Candidatus Giovannonibacteria bacterium RIFCSPLOWO2_01_FULL_45_34</name>
    <dbReference type="NCBI Taxonomy" id="1798351"/>
    <lineage>
        <taxon>Bacteria</taxon>
        <taxon>Candidatus Giovannoniibacteriota</taxon>
    </lineage>
</organism>
<feature type="region of interest" description="Disordered" evidence="1">
    <location>
        <begin position="27"/>
        <end position="102"/>
    </location>
</feature>
<reference evidence="3 4" key="1">
    <citation type="journal article" date="2016" name="Nat. Commun.">
        <title>Thousands of microbial genomes shed light on interconnected biogeochemical processes in an aquifer system.</title>
        <authorList>
            <person name="Anantharaman K."/>
            <person name="Brown C.T."/>
            <person name="Hug L.A."/>
            <person name="Sharon I."/>
            <person name="Castelle C.J."/>
            <person name="Probst A.J."/>
            <person name="Thomas B.C."/>
            <person name="Singh A."/>
            <person name="Wilkins M.J."/>
            <person name="Karaoz U."/>
            <person name="Brodie E.L."/>
            <person name="Williams K.H."/>
            <person name="Hubbard S.S."/>
            <person name="Banfield J.F."/>
        </authorList>
    </citation>
    <scope>NUCLEOTIDE SEQUENCE [LARGE SCALE GENOMIC DNA]</scope>
</reference>
<gene>
    <name evidence="3" type="ORF">A2930_02605</name>
</gene>
<dbReference type="EMBL" id="MFID01000022">
    <property type="protein sequence ID" value="OGF80950.1"/>
    <property type="molecule type" value="Genomic_DNA"/>
</dbReference>
<dbReference type="AlphaFoldDB" id="A0A1F5WZ88"/>
<comment type="caution">
    <text evidence="3">The sequence shown here is derived from an EMBL/GenBank/DDBJ whole genome shotgun (WGS) entry which is preliminary data.</text>
</comment>
<dbReference type="Proteomes" id="UP000178114">
    <property type="component" value="Unassembled WGS sequence"/>
</dbReference>
<feature type="compositionally biased region" description="Basic and acidic residues" evidence="1">
    <location>
        <begin position="83"/>
        <end position="100"/>
    </location>
</feature>
<feature type="transmembrane region" description="Helical" evidence="2">
    <location>
        <begin position="6"/>
        <end position="26"/>
    </location>
</feature>
<protein>
    <submittedName>
        <fullName evidence="3">Uncharacterized protein</fullName>
    </submittedName>
</protein>
<keyword evidence="2" id="KW-0812">Transmembrane</keyword>